<dbReference type="SUPFAM" id="SSF53448">
    <property type="entry name" value="Nucleotide-diphospho-sugar transferases"/>
    <property type="match status" value="1"/>
</dbReference>
<dbReference type="Gene3D" id="1.25.40.10">
    <property type="entry name" value="Tetratricopeptide repeat domain"/>
    <property type="match status" value="1"/>
</dbReference>
<name>W4Q4A1_9BACI</name>
<dbReference type="CDD" id="cd02511">
    <property type="entry name" value="Beta4Glucosyltransferase"/>
    <property type="match status" value="1"/>
</dbReference>
<keyword evidence="4" id="KW-1185">Reference proteome</keyword>
<comment type="caution">
    <text evidence="3">The sequence shown here is derived from an EMBL/GenBank/DDBJ whole genome shotgun (WGS) entry which is preliminary data.</text>
</comment>
<gene>
    <name evidence="3" type="ORF">JCM9140_2607</name>
</gene>
<dbReference type="InterPro" id="IPR001173">
    <property type="entry name" value="Glyco_trans_2-like"/>
</dbReference>
<dbReference type="STRING" id="1236970.JCM9140_2607"/>
<dbReference type="InterPro" id="IPR029044">
    <property type="entry name" value="Nucleotide-diphossugar_trans"/>
</dbReference>
<dbReference type="PANTHER" id="PTHR43630:SF2">
    <property type="entry name" value="GLYCOSYLTRANSFERASE"/>
    <property type="match status" value="1"/>
</dbReference>
<dbReference type="Proteomes" id="UP000018890">
    <property type="component" value="Unassembled WGS sequence"/>
</dbReference>
<organism evidence="3 4">
    <name type="scientific">Halalkalibacter wakoensis JCM 9140</name>
    <dbReference type="NCBI Taxonomy" id="1236970"/>
    <lineage>
        <taxon>Bacteria</taxon>
        <taxon>Bacillati</taxon>
        <taxon>Bacillota</taxon>
        <taxon>Bacilli</taxon>
        <taxon>Bacillales</taxon>
        <taxon>Bacillaceae</taxon>
        <taxon>Halalkalibacter</taxon>
    </lineage>
</organism>
<sequence length="696" mass="81614">MMNGKVKVSICMMVKDEEMNLDRCLKSLKPIIDAGIAELIIVDTGSKDKTLEIAKSYTSQVFEHPWTNNFSEMRNRSISYARGEWIWIMDADEEVVDAKDVISFFECNLSKYNTFSIEMKNYMETGNGKDEPRYNVSILNRGFRNTKDFRFKGAIHNQPQFKEPIVFSDILINHYGYIWEDEEFKKKKFDRTAGILKQELKKDPSNVYYQYQLGVSTSIINKEKGLIEFRKAHELIRKLPRVERVKFSYTYGVYARNAFQNKEYMESISICQEGLGYANDYIDLWYILTISYAAISDNENTVENARGFLECKKRFNRTKISKDPAFTFYHYDEHSEITVRSHIANISIKNGEITEAKKQLKKMPPSKLKTIIAIEIGKKYEDIEFLLEVMKEAFSNDDTKNHFISKLEEQLSNNIAVSSRDIVSFYNNQGLGHDEYYFLNVLRVQMDNQQVIDTNILDNLLKLNYDETPYYYGDIIKYIVTNKLDIQLFSNFGKVENVEKLLATDSEGEDQQVIDYLNLYKSTKNIRDLKYWLVLAQKVLLREQITNASYLELFKVYIETGNTYISNIYLTEVLNEGNVYDIPKAEHRFFCYMSKALKIKEKDQQEYVKYLRKALKELPLKKGIELLVDQVKNQQQQAQDEMNLLKTQFKNNIRVLIENKKIKEAKALIQQYEQMVQGDVEILLFKSEILILTSND</sequence>
<dbReference type="GO" id="GO:0016740">
    <property type="term" value="F:transferase activity"/>
    <property type="evidence" value="ECO:0007669"/>
    <property type="project" value="UniProtKB-KW"/>
</dbReference>
<evidence type="ECO:0000313" key="4">
    <source>
        <dbReference type="Proteomes" id="UP000018890"/>
    </source>
</evidence>
<feature type="coiled-coil region" evidence="1">
    <location>
        <begin position="621"/>
        <end position="675"/>
    </location>
</feature>
<protein>
    <submittedName>
        <fullName evidence="3">Glycosyltransferase</fullName>
    </submittedName>
</protein>
<dbReference type="EMBL" id="BAUT01000026">
    <property type="protein sequence ID" value="GAE26528.1"/>
    <property type="molecule type" value="Genomic_DNA"/>
</dbReference>
<dbReference type="PANTHER" id="PTHR43630">
    <property type="entry name" value="POLY-BETA-1,6-N-ACETYL-D-GLUCOSAMINE SYNTHASE"/>
    <property type="match status" value="1"/>
</dbReference>
<dbReference type="SUPFAM" id="SSF48452">
    <property type="entry name" value="TPR-like"/>
    <property type="match status" value="1"/>
</dbReference>
<dbReference type="AlphaFoldDB" id="W4Q4A1"/>
<evidence type="ECO:0000259" key="2">
    <source>
        <dbReference type="Pfam" id="PF00535"/>
    </source>
</evidence>
<dbReference type="Pfam" id="PF00535">
    <property type="entry name" value="Glycos_transf_2"/>
    <property type="match status" value="1"/>
</dbReference>
<evidence type="ECO:0000256" key="1">
    <source>
        <dbReference type="SAM" id="Coils"/>
    </source>
</evidence>
<feature type="domain" description="Glycosyltransferase 2-like" evidence="2">
    <location>
        <begin position="9"/>
        <end position="127"/>
    </location>
</feature>
<accession>W4Q4A1</accession>
<proteinExistence type="predicted"/>
<dbReference type="OrthoDB" id="9815923at2"/>
<keyword evidence="1" id="KW-0175">Coiled coil</keyword>
<dbReference type="InterPro" id="IPR011990">
    <property type="entry name" value="TPR-like_helical_dom_sf"/>
</dbReference>
<keyword evidence="3" id="KW-0808">Transferase</keyword>
<evidence type="ECO:0000313" key="3">
    <source>
        <dbReference type="EMBL" id="GAE26528.1"/>
    </source>
</evidence>
<dbReference type="Gene3D" id="3.90.550.10">
    <property type="entry name" value="Spore Coat Polysaccharide Biosynthesis Protein SpsA, Chain A"/>
    <property type="match status" value="1"/>
</dbReference>
<reference evidence="3" key="1">
    <citation type="journal article" date="2014" name="Genome Announc.">
        <title>Draft Genome Sequences of Three Alkaliphilic Bacillus Strains, Bacillus wakoensis JCM 9140T, Bacillus akibai JCM 9157T, and Bacillus hemicellulosilyticus JCM 9152T.</title>
        <authorList>
            <person name="Yuki M."/>
            <person name="Oshima K."/>
            <person name="Suda W."/>
            <person name="Oshida Y."/>
            <person name="Kitamura K."/>
            <person name="Iida T."/>
            <person name="Hattori M."/>
            <person name="Ohkuma M."/>
        </authorList>
    </citation>
    <scope>NUCLEOTIDE SEQUENCE [LARGE SCALE GENOMIC DNA]</scope>
    <source>
        <strain evidence="3">JCM 9140</strain>
    </source>
</reference>